<comment type="cofactor">
    <cofactor evidence="1">
        <name>K(+)</name>
        <dbReference type="ChEBI" id="CHEBI:29103"/>
    </cofactor>
</comment>
<evidence type="ECO:0000256" key="10">
    <source>
        <dbReference type="ARBA" id="ARBA00022993"/>
    </source>
</evidence>
<dbReference type="EMBL" id="VSSQ01081104">
    <property type="protein sequence ID" value="MPN30110.1"/>
    <property type="molecule type" value="Genomic_DNA"/>
</dbReference>
<accession>A0A645GUU3</accession>
<evidence type="ECO:0000256" key="7">
    <source>
        <dbReference type="ARBA" id="ARBA00022777"/>
    </source>
</evidence>
<dbReference type="CDD" id="cd24015">
    <property type="entry name" value="ASKHA_NBD_PanK-III"/>
    <property type="match status" value="1"/>
</dbReference>
<keyword evidence="10" id="KW-0173">Coenzyme A biosynthesis</keyword>
<dbReference type="HAMAP" id="MF_01274">
    <property type="entry name" value="Pantothen_kinase_3"/>
    <property type="match status" value="1"/>
</dbReference>
<evidence type="ECO:0000256" key="8">
    <source>
        <dbReference type="ARBA" id="ARBA00022840"/>
    </source>
</evidence>
<name>A0A645GUU3_9ZZZZ</name>
<dbReference type="PANTHER" id="PTHR34265:SF1">
    <property type="entry name" value="TYPE III PANTOTHENATE KINASE"/>
    <property type="match status" value="1"/>
</dbReference>
<organism evidence="13">
    <name type="scientific">bioreactor metagenome</name>
    <dbReference type="NCBI Taxonomy" id="1076179"/>
    <lineage>
        <taxon>unclassified sequences</taxon>
        <taxon>metagenomes</taxon>
        <taxon>ecological metagenomes</taxon>
    </lineage>
</organism>
<keyword evidence="8" id="KW-0067">ATP-binding</keyword>
<keyword evidence="9" id="KW-0630">Potassium</keyword>
<evidence type="ECO:0000256" key="4">
    <source>
        <dbReference type="ARBA" id="ARBA00022490"/>
    </source>
</evidence>
<proteinExistence type="inferred from homology"/>
<evidence type="ECO:0000256" key="11">
    <source>
        <dbReference type="ARBA" id="ARBA00038036"/>
    </source>
</evidence>
<dbReference type="Pfam" id="PF03309">
    <property type="entry name" value="Pan_kinase"/>
    <property type="match status" value="1"/>
</dbReference>
<dbReference type="InterPro" id="IPR043129">
    <property type="entry name" value="ATPase_NBD"/>
</dbReference>
<comment type="caution">
    <text evidence="13">The sequence shown here is derived from an EMBL/GenBank/DDBJ whole genome shotgun (WGS) entry which is preliminary data.</text>
</comment>
<reference evidence="13" key="1">
    <citation type="submission" date="2019-08" db="EMBL/GenBank/DDBJ databases">
        <authorList>
            <person name="Kucharzyk K."/>
            <person name="Murdoch R.W."/>
            <person name="Higgins S."/>
            <person name="Loffler F."/>
        </authorList>
    </citation>
    <scope>NUCLEOTIDE SEQUENCE</scope>
</reference>
<evidence type="ECO:0000256" key="6">
    <source>
        <dbReference type="ARBA" id="ARBA00022741"/>
    </source>
</evidence>
<dbReference type="GO" id="GO:0005737">
    <property type="term" value="C:cytoplasm"/>
    <property type="evidence" value="ECO:0007669"/>
    <property type="project" value="UniProtKB-SubCell"/>
</dbReference>
<keyword evidence="7 13" id="KW-0418">Kinase</keyword>
<evidence type="ECO:0000256" key="9">
    <source>
        <dbReference type="ARBA" id="ARBA00022958"/>
    </source>
</evidence>
<keyword evidence="5 13" id="KW-0808">Transferase</keyword>
<dbReference type="AlphaFoldDB" id="A0A645GUU3"/>
<protein>
    <recommendedName>
        <fullName evidence="12">Type III pantothenate kinase</fullName>
    </recommendedName>
</protein>
<gene>
    <name evidence="13" type="primary">coaX_38</name>
    <name evidence="13" type="ORF">SDC9_177568</name>
</gene>
<dbReference type="PANTHER" id="PTHR34265">
    <property type="entry name" value="TYPE III PANTOTHENATE KINASE"/>
    <property type="match status" value="1"/>
</dbReference>
<keyword evidence="4" id="KW-0963">Cytoplasm</keyword>
<comment type="subunit">
    <text evidence="3">Homodimer.</text>
</comment>
<evidence type="ECO:0000256" key="2">
    <source>
        <dbReference type="ARBA" id="ARBA00004496"/>
    </source>
</evidence>
<dbReference type="Gene3D" id="3.30.420.40">
    <property type="match status" value="1"/>
</dbReference>
<dbReference type="NCBIfam" id="TIGR00671">
    <property type="entry name" value="baf"/>
    <property type="match status" value="1"/>
</dbReference>
<dbReference type="InterPro" id="IPR004619">
    <property type="entry name" value="Type_III_PanK"/>
</dbReference>
<comment type="subcellular location">
    <subcellularLocation>
        <location evidence="2">Cytoplasm</location>
    </subcellularLocation>
</comment>
<dbReference type="GO" id="GO:0015937">
    <property type="term" value="P:coenzyme A biosynthetic process"/>
    <property type="evidence" value="ECO:0007669"/>
    <property type="project" value="UniProtKB-KW"/>
</dbReference>
<evidence type="ECO:0000256" key="5">
    <source>
        <dbReference type="ARBA" id="ARBA00022679"/>
    </source>
</evidence>
<evidence type="ECO:0000256" key="3">
    <source>
        <dbReference type="ARBA" id="ARBA00011738"/>
    </source>
</evidence>
<comment type="similarity">
    <text evidence="11">Belongs to the type III pantothenate kinase family.</text>
</comment>
<evidence type="ECO:0000256" key="1">
    <source>
        <dbReference type="ARBA" id="ARBA00001958"/>
    </source>
</evidence>
<sequence>MYSLIKGVKQYFCVEPILVTNQLKTDIELDMQNPNELGNDRIAKMVAAYEIYGGPVMVIDYSTATTFDVVDERGKFVTGITAPGISICAEALFLKTAQLPKIEIKKPESIYCRDIISCIQSGIYYGHIGEAKYIIENVRKELGYTNLKVIATGGMARSIDENQEIFDVLDPFLTFKGLKIIYEKNKAHLQEVKYGSGN</sequence>
<dbReference type="GO" id="GO:0005524">
    <property type="term" value="F:ATP binding"/>
    <property type="evidence" value="ECO:0007669"/>
    <property type="project" value="UniProtKB-KW"/>
</dbReference>
<evidence type="ECO:0000256" key="12">
    <source>
        <dbReference type="ARBA" id="ARBA00040883"/>
    </source>
</evidence>
<evidence type="ECO:0000313" key="13">
    <source>
        <dbReference type="EMBL" id="MPN30110.1"/>
    </source>
</evidence>
<dbReference type="SUPFAM" id="SSF53067">
    <property type="entry name" value="Actin-like ATPase domain"/>
    <property type="match status" value="2"/>
</dbReference>
<keyword evidence="6" id="KW-0547">Nucleotide-binding</keyword>
<dbReference type="GO" id="GO:0004594">
    <property type="term" value="F:pantothenate kinase activity"/>
    <property type="evidence" value="ECO:0007669"/>
    <property type="project" value="InterPro"/>
</dbReference>